<organism evidence="1">
    <name type="scientific">Pectobacterium carotovorum</name>
    <name type="common">Erwinia carotovora</name>
    <dbReference type="NCBI Taxonomy" id="554"/>
    <lineage>
        <taxon>Bacteria</taxon>
        <taxon>Pseudomonadati</taxon>
        <taxon>Pseudomonadota</taxon>
        <taxon>Gammaproteobacteria</taxon>
        <taxon>Enterobacterales</taxon>
        <taxon>Pectobacteriaceae</taxon>
        <taxon>Pectobacterium</taxon>
    </lineage>
</organism>
<evidence type="ECO:0000313" key="1">
    <source>
        <dbReference type="EMBL" id="ALG88481.1"/>
    </source>
</evidence>
<reference evidence="1" key="2">
    <citation type="submission" date="2015-07" db="EMBL/GenBank/DDBJ databases">
        <authorList>
            <person name="Welte C."/>
            <person name="de Graaf R."/>
            <person name="van den Bosch T.J.M."/>
            <person name="Op den Camp H."/>
            <person name="van Dam N."/>
            <person name="Jetten M."/>
        </authorList>
    </citation>
    <scope>NUCLEOTIDE SEQUENCE</scope>
    <source>
        <plasmid evidence="1">Drgb2</plasmid>
    </source>
</reference>
<name>A0A0N9NB57_PECCA</name>
<proteinExistence type="predicted"/>
<sequence>MDIQFKDFTIDGVIISNLKSVRHDRRLMNDEMNQWLNENNITDIINIESLEYEIPPTIGSLGGVKFHGFRLWYKIIK</sequence>
<dbReference type="AlphaFoldDB" id="A0A0N9NB57"/>
<reference evidence="1" key="1">
    <citation type="journal article" date="2015" name="Environ. Microbiol.">
        <title>Plasmids from the gut microbiome of cabbage root fly larvae encode SaxA that catalyses the conversion of the plant toxin 2-phenylethyl isothiocyanate.</title>
        <authorList>
            <person name="Welte C.U."/>
            <person name="de Graaf R.M."/>
            <person name="van den Bosch T.J."/>
            <person name="Op den Camp H.J."/>
            <person name="van Dam N.M."/>
            <person name="Jetten M.S."/>
        </authorList>
    </citation>
    <scope>NUCLEOTIDE SEQUENCE</scope>
    <source>
        <plasmid evidence="1">Drgb2</plasmid>
    </source>
</reference>
<geneLocation type="plasmid" evidence="1">
    <name>Drgb2</name>
</geneLocation>
<protein>
    <submittedName>
        <fullName evidence="1">Uncharacterized protein</fullName>
    </submittedName>
</protein>
<keyword evidence="1" id="KW-0614">Plasmid</keyword>
<dbReference type="RefSeq" id="WP_181375472.1">
    <property type="nucleotide sequence ID" value="NZ_KT351733.1"/>
</dbReference>
<dbReference type="EMBL" id="KT351733">
    <property type="protein sequence ID" value="ALG88481.1"/>
    <property type="molecule type" value="Genomic_DNA"/>
</dbReference>
<accession>A0A0N9NB57</accession>